<dbReference type="EMBL" id="PYDT01000007">
    <property type="protein sequence ID" value="THU55255.1"/>
    <property type="molecule type" value="Genomic_DNA"/>
</dbReference>
<keyword evidence="4" id="KW-1185">Reference proteome</keyword>
<dbReference type="PANTHER" id="PTHR31301:SF153">
    <property type="entry name" value="LOB DOMAIN-CONTAINING PROTEIN 26"/>
    <property type="match status" value="1"/>
</dbReference>
<dbReference type="AlphaFoldDB" id="A0A4S8J1V1"/>
<comment type="caution">
    <text evidence="3">The sequence shown here is derived from an EMBL/GenBank/DDBJ whole genome shotgun (WGS) entry which is preliminary data.</text>
</comment>
<protein>
    <recommendedName>
        <fullName evidence="2">LOB domain-containing protein</fullName>
    </recommendedName>
</protein>
<comment type="similarity">
    <text evidence="1">Belongs to the LOB domain-containing protein family.</text>
</comment>
<feature type="domain" description="LOB" evidence="2">
    <location>
        <begin position="5"/>
        <end position="140"/>
    </location>
</feature>
<dbReference type="PROSITE" id="PS50891">
    <property type="entry name" value="LOB"/>
    <property type="match status" value="1"/>
</dbReference>
<evidence type="ECO:0000313" key="4">
    <source>
        <dbReference type="Proteomes" id="UP000317650"/>
    </source>
</evidence>
<evidence type="ECO:0000313" key="3">
    <source>
        <dbReference type="EMBL" id="THU55255.1"/>
    </source>
</evidence>
<evidence type="ECO:0000259" key="2">
    <source>
        <dbReference type="PROSITE" id="PS50891"/>
    </source>
</evidence>
<proteinExistence type="inferred from homology"/>
<dbReference type="PANTHER" id="PTHR31301">
    <property type="entry name" value="LOB DOMAIN-CONTAINING PROTEIN 4-RELATED"/>
    <property type="match status" value="1"/>
</dbReference>
<dbReference type="Proteomes" id="UP000317650">
    <property type="component" value="Chromosome 11"/>
</dbReference>
<sequence length="191" mass="21728">MSNPTRCAACRYLRRRCCEDCALAPYFPSANPQRFACVHRIFGASNVARMLQIPETFPDCSCLTVLFYSRTCNQLTNTDIRMCISQQIPVEHRRQAADAIAMEAYWRVQDPVYGSVGFISMLQREISVVQRELAETQAQITMYASQAQSQPNQIAAAQCLVEDGHLVPSQPLFPGLYQRDDISQETLRRHF</sequence>
<reference evidence="3 4" key="1">
    <citation type="journal article" date="2019" name="Nat. Plants">
        <title>Genome sequencing of Musa balbisiana reveals subgenome evolution and function divergence in polyploid bananas.</title>
        <authorList>
            <person name="Yao X."/>
        </authorList>
    </citation>
    <scope>NUCLEOTIDE SEQUENCE [LARGE SCALE GENOMIC DNA]</scope>
    <source>
        <strain evidence="4">cv. DH-PKW</strain>
        <tissue evidence="3">Leaves</tissue>
    </source>
</reference>
<name>A0A4S8J1V1_MUSBA</name>
<dbReference type="InterPro" id="IPR004883">
    <property type="entry name" value="LOB"/>
</dbReference>
<evidence type="ECO:0000256" key="1">
    <source>
        <dbReference type="ARBA" id="ARBA00005474"/>
    </source>
</evidence>
<organism evidence="3 4">
    <name type="scientific">Musa balbisiana</name>
    <name type="common">Banana</name>
    <dbReference type="NCBI Taxonomy" id="52838"/>
    <lineage>
        <taxon>Eukaryota</taxon>
        <taxon>Viridiplantae</taxon>
        <taxon>Streptophyta</taxon>
        <taxon>Embryophyta</taxon>
        <taxon>Tracheophyta</taxon>
        <taxon>Spermatophyta</taxon>
        <taxon>Magnoliopsida</taxon>
        <taxon>Liliopsida</taxon>
        <taxon>Zingiberales</taxon>
        <taxon>Musaceae</taxon>
        <taxon>Musa</taxon>
    </lineage>
</organism>
<accession>A0A4S8J1V1</accession>
<gene>
    <name evidence="3" type="ORF">C4D60_Mb11t04640</name>
</gene>
<dbReference type="Pfam" id="PF03195">
    <property type="entry name" value="LOB"/>
    <property type="match status" value="2"/>
</dbReference>